<dbReference type="InterPro" id="IPR020895">
    <property type="entry name" value="Frataxin_CS"/>
</dbReference>
<dbReference type="AlphaFoldDB" id="A0A1F6UEV2"/>
<dbReference type="InterPro" id="IPR002908">
    <property type="entry name" value="Frataxin/CyaY"/>
</dbReference>
<dbReference type="PROSITE" id="PS01344">
    <property type="entry name" value="FRATAXIN_1"/>
    <property type="match status" value="1"/>
</dbReference>
<dbReference type="PROSITE" id="PS50810">
    <property type="entry name" value="FRATAXIN_2"/>
    <property type="match status" value="1"/>
</dbReference>
<keyword evidence="2" id="KW-0408">Iron</keyword>
<dbReference type="EMBL" id="MFSV01000201">
    <property type="protein sequence ID" value="OGI55916.1"/>
    <property type="molecule type" value="Genomic_DNA"/>
</dbReference>
<gene>
    <name evidence="3" type="ORF">A2V58_01725</name>
</gene>
<feature type="non-terminal residue" evidence="3">
    <location>
        <position position="74"/>
    </location>
</feature>
<dbReference type="Proteomes" id="UP000177950">
    <property type="component" value="Unassembled WGS sequence"/>
</dbReference>
<proteinExistence type="inferred from homology"/>
<dbReference type="NCBIfam" id="TIGR03421">
    <property type="entry name" value="FeS_CyaY"/>
    <property type="match status" value="1"/>
</dbReference>
<protein>
    <submittedName>
        <fullName evidence="3">Iron donor protein CyaY</fullName>
    </submittedName>
</protein>
<accession>A0A1F6UEV2</accession>
<dbReference type="GO" id="GO:0005737">
    <property type="term" value="C:cytoplasm"/>
    <property type="evidence" value="ECO:0007669"/>
    <property type="project" value="UniProtKB-ARBA"/>
</dbReference>
<evidence type="ECO:0000256" key="2">
    <source>
        <dbReference type="ARBA" id="ARBA00023004"/>
    </source>
</evidence>
<dbReference type="GO" id="GO:0016226">
    <property type="term" value="P:iron-sulfur cluster assembly"/>
    <property type="evidence" value="ECO:0007669"/>
    <property type="project" value="InterPro"/>
</dbReference>
<dbReference type="Pfam" id="PF01491">
    <property type="entry name" value="Frataxin_Cyay"/>
    <property type="match status" value="1"/>
</dbReference>
<evidence type="ECO:0000313" key="3">
    <source>
        <dbReference type="EMBL" id="OGI55916.1"/>
    </source>
</evidence>
<dbReference type="SUPFAM" id="SSF55387">
    <property type="entry name" value="Frataxin/Nqo15-like"/>
    <property type="match status" value="1"/>
</dbReference>
<sequence>VTRVLLRIEQAVEDSGVDIDFENAGDILTLEFSNGSKIIINKQSAANQIWVAARAGGFHYSFDAAKNLWINDQG</sequence>
<dbReference type="SMART" id="SM01219">
    <property type="entry name" value="Frataxin_Cyay"/>
    <property type="match status" value="1"/>
</dbReference>
<dbReference type="InterPro" id="IPR036524">
    <property type="entry name" value="Frataxin/CyaY_sf"/>
</dbReference>
<name>A0A1F6UEV2_9PROT</name>
<reference evidence="3 4" key="1">
    <citation type="journal article" date="2016" name="Nat. Commun.">
        <title>Thousands of microbial genomes shed light on interconnected biogeochemical processes in an aquifer system.</title>
        <authorList>
            <person name="Anantharaman K."/>
            <person name="Brown C.T."/>
            <person name="Hug L.A."/>
            <person name="Sharon I."/>
            <person name="Castelle C.J."/>
            <person name="Probst A.J."/>
            <person name="Thomas B.C."/>
            <person name="Singh A."/>
            <person name="Wilkins M.J."/>
            <person name="Karaoz U."/>
            <person name="Brodie E.L."/>
            <person name="Williams K.H."/>
            <person name="Hubbard S.S."/>
            <person name="Banfield J.F."/>
        </authorList>
    </citation>
    <scope>NUCLEOTIDE SEQUENCE [LARGE SCALE GENOMIC DNA]</scope>
</reference>
<organism evidence="3 4">
    <name type="scientific">Candidatus Muproteobacteria bacterium RBG_19FT_COMBO_61_10</name>
    <dbReference type="NCBI Taxonomy" id="1817761"/>
    <lineage>
        <taxon>Bacteria</taxon>
        <taxon>Pseudomonadati</taxon>
        <taxon>Pseudomonadota</taxon>
        <taxon>Candidatus Muproteobacteria</taxon>
    </lineage>
</organism>
<comment type="similarity">
    <text evidence="1">Belongs to the frataxin family.</text>
</comment>
<comment type="caution">
    <text evidence="3">The sequence shown here is derived from an EMBL/GenBank/DDBJ whole genome shotgun (WGS) entry which is preliminary data.</text>
</comment>
<evidence type="ECO:0000313" key="4">
    <source>
        <dbReference type="Proteomes" id="UP000177950"/>
    </source>
</evidence>
<dbReference type="GO" id="GO:0008199">
    <property type="term" value="F:ferric iron binding"/>
    <property type="evidence" value="ECO:0007669"/>
    <property type="project" value="InterPro"/>
</dbReference>
<feature type="non-terminal residue" evidence="3">
    <location>
        <position position="1"/>
    </location>
</feature>
<evidence type="ECO:0000256" key="1">
    <source>
        <dbReference type="ARBA" id="ARBA00008183"/>
    </source>
</evidence>
<dbReference type="Gene3D" id="3.30.920.10">
    <property type="entry name" value="Frataxin/CyaY"/>
    <property type="match status" value="1"/>
</dbReference>